<dbReference type="Proteomes" id="UP000008177">
    <property type="component" value="Unplaced contigs"/>
</dbReference>
<gene>
    <name evidence="1" type="ORF">BofuT4_uP029800.1</name>
</gene>
<dbReference type="InParanoid" id="G2Y928"/>
<organism evidence="1 2">
    <name type="scientific">Botryotinia fuckeliana (strain T4)</name>
    <name type="common">Noble rot fungus</name>
    <name type="synonym">Botrytis cinerea</name>
    <dbReference type="NCBI Taxonomy" id="999810"/>
    <lineage>
        <taxon>Eukaryota</taxon>
        <taxon>Fungi</taxon>
        <taxon>Dikarya</taxon>
        <taxon>Ascomycota</taxon>
        <taxon>Pezizomycotina</taxon>
        <taxon>Leotiomycetes</taxon>
        <taxon>Helotiales</taxon>
        <taxon>Sclerotiniaceae</taxon>
        <taxon>Botrytis</taxon>
    </lineage>
</organism>
<protein>
    <submittedName>
        <fullName evidence="1">Uncharacterized protein</fullName>
    </submittedName>
</protein>
<sequence>MGLDGILTLRRLRTTDTYNANSYCENSSKSQNLSEFNNSKLKRANDDLKELTDWTVTQRVEIYKCSPRPLSMISTF</sequence>
<reference evidence="2" key="1">
    <citation type="journal article" date="2011" name="PLoS Genet.">
        <title>Genomic analysis of the necrotrophic fungal pathogens Sclerotinia sclerotiorum and Botrytis cinerea.</title>
        <authorList>
            <person name="Amselem J."/>
            <person name="Cuomo C.A."/>
            <person name="van Kan J.A."/>
            <person name="Viaud M."/>
            <person name="Benito E.P."/>
            <person name="Couloux A."/>
            <person name="Coutinho P.M."/>
            <person name="de Vries R.P."/>
            <person name="Dyer P.S."/>
            <person name="Fillinger S."/>
            <person name="Fournier E."/>
            <person name="Gout L."/>
            <person name="Hahn M."/>
            <person name="Kohn L."/>
            <person name="Lapalu N."/>
            <person name="Plummer K.M."/>
            <person name="Pradier J.M."/>
            <person name="Quevillon E."/>
            <person name="Sharon A."/>
            <person name="Simon A."/>
            <person name="ten Have A."/>
            <person name="Tudzynski B."/>
            <person name="Tudzynski P."/>
            <person name="Wincker P."/>
            <person name="Andrew M."/>
            <person name="Anthouard V."/>
            <person name="Beever R.E."/>
            <person name="Beffa R."/>
            <person name="Benoit I."/>
            <person name="Bouzid O."/>
            <person name="Brault B."/>
            <person name="Chen Z."/>
            <person name="Choquer M."/>
            <person name="Collemare J."/>
            <person name="Cotton P."/>
            <person name="Danchin E.G."/>
            <person name="Da Silva C."/>
            <person name="Gautier A."/>
            <person name="Giraud C."/>
            <person name="Giraud T."/>
            <person name="Gonzalez C."/>
            <person name="Grossetete S."/>
            <person name="Guldener U."/>
            <person name="Henrissat B."/>
            <person name="Howlett B.J."/>
            <person name="Kodira C."/>
            <person name="Kretschmer M."/>
            <person name="Lappartient A."/>
            <person name="Leroch M."/>
            <person name="Levis C."/>
            <person name="Mauceli E."/>
            <person name="Neuveglise C."/>
            <person name="Oeser B."/>
            <person name="Pearson M."/>
            <person name="Poulain J."/>
            <person name="Poussereau N."/>
            <person name="Quesneville H."/>
            <person name="Rascle C."/>
            <person name="Schumacher J."/>
            <person name="Segurens B."/>
            <person name="Sexton A."/>
            <person name="Silva E."/>
            <person name="Sirven C."/>
            <person name="Soanes D.M."/>
            <person name="Talbot N.J."/>
            <person name="Templeton M."/>
            <person name="Yandava C."/>
            <person name="Yarden O."/>
            <person name="Zeng Q."/>
            <person name="Rollins J.A."/>
            <person name="Lebrun M.H."/>
            <person name="Dickman M."/>
        </authorList>
    </citation>
    <scope>NUCLEOTIDE SEQUENCE [LARGE SCALE GENOMIC DNA]</scope>
    <source>
        <strain evidence="2">T4</strain>
    </source>
</reference>
<dbReference type="HOGENOM" id="CLU_2654206_0_0_1"/>
<name>G2Y928_BOTF4</name>
<dbReference type="AlphaFoldDB" id="G2Y928"/>
<accession>G2Y928</accession>
<dbReference type="EMBL" id="FQ790300">
    <property type="protein sequence ID" value="CCD49104.1"/>
    <property type="molecule type" value="Genomic_DNA"/>
</dbReference>
<proteinExistence type="predicted"/>
<evidence type="ECO:0000313" key="2">
    <source>
        <dbReference type="Proteomes" id="UP000008177"/>
    </source>
</evidence>
<evidence type="ECO:0000313" key="1">
    <source>
        <dbReference type="EMBL" id="CCD49104.1"/>
    </source>
</evidence>